<evidence type="ECO:0000259" key="2">
    <source>
        <dbReference type="Pfam" id="PF17996"/>
    </source>
</evidence>
<proteinExistence type="predicted"/>
<accession>A0A4D7JTB3</accession>
<evidence type="ECO:0008006" key="5">
    <source>
        <dbReference type="Google" id="ProtNLM"/>
    </source>
</evidence>
<dbReference type="PANTHER" id="PTHR37834">
    <property type="entry name" value="GDSL-LIKE LIPASE/ACYLHYDROLASE DOMAIN PROTEIN (AFU_ORTHOLOGUE AFUA_2G00620)"/>
    <property type="match status" value="1"/>
</dbReference>
<dbReference type="PANTHER" id="PTHR37834:SF2">
    <property type="entry name" value="ESTERASE, SGNH HYDROLASE-TYPE"/>
    <property type="match status" value="1"/>
</dbReference>
<reference evidence="3 4" key="1">
    <citation type="submission" date="2018-04" db="EMBL/GenBank/DDBJ databases">
        <title>Complete genome uncultured novel isolate.</title>
        <authorList>
            <person name="Merlino G."/>
        </authorList>
    </citation>
    <scope>NUCLEOTIDE SEQUENCE [LARGE SCALE GENOMIC DNA]</scope>
    <source>
        <strain evidence="4">R1DC9</strain>
    </source>
</reference>
<dbReference type="KEGG" id="fpf:DCC35_19495"/>
<name>A0A4D7JTB3_9BACT</name>
<dbReference type="EMBL" id="CP028923">
    <property type="protein sequence ID" value="QCK16760.1"/>
    <property type="molecule type" value="Genomic_DNA"/>
</dbReference>
<dbReference type="SUPFAM" id="SSF52266">
    <property type="entry name" value="SGNH hydrolase"/>
    <property type="match status" value="1"/>
</dbReference>
<dbReference type="InterPro" id="IPR037461">
    <property type="entry name" value="CtCE2-like_dom"/>
</dbReference>
<feature type="domain" description="Carbohydrate esterase 2 N-terminal" evidence="2">
    <location>
        <begin position="42"/>
        <end position="139"/>
    </location>
</feature>
<dbReference type="Proteomes" id="UP000298616">
    <property type="component" value="Chromosome"/>
</dbReference>
<keyword evidence="4" id="KW-1185">Reference proteome</keyword>
<gene>
    <name evidence="3" type="ORF">DCC35_19495</name>
</gene>
<dbReference type="PROSITE" id="PS51257">
    <property type="entry name" value="PROKAR_LIPOPROTEIN"/>
    <property type="match status" value="1"/>
</dbReference>
<evidence type="ECO:0000313" key="4">
    <source>
        <dbReference type="Proteomes" id="UP000298616"/>
    </source>
</evidence>
<dbReference type="GO" id="GO:0052689">
    <property type="term" value="F:carboxylic ester hydrolase activity"/>
    <property type="evidence" value="ECO:0007669"/>
    <property type="project" value="InterPro"/>
</dbReference>
<dbReference type="Gene3D" id="3.40.50.1110">
    <property type="entry name" value="SGNH hydrolase"/>
    <property type="match status" value="1"/>
</dbReference>
<dbReference type="Pfam" id="PF17996">
    <property type="entry name" value="CE2_N"/>
    <property type="match status" value="1"/>
</dbReference>
<sequence>MIKSKYILPLIFLFGCKNNQSESNFYPADDHVFIYSDNTVRSDGHVYFSWSNSGVEFNSDGKNLEIILADHSSGQSSSGKLMHGHYAVIIDGVVNQYFESAENKTSYKIELPEGDKHIEIRRINEPRVSTTEFIGIKTSGKINKSDVPEKVKIEVIGNSITSGYGNIPENTPCGFSPETQDFTKSYAFLVSKKLGASLNVYAWSGRGLVTNYDKSTSGNMTELYPHAVPHSGFKKKVGTEYQPDIVFIHLGTNDFAHSIPDKENWIKAYLSFIKRVNSRYPGTNILLLGGPTIKDRENFPAFSKLSEYLDEINEQAKIKNWKTSVLIIENFDDAGSGCDAHPDYKAHKRMAATIINKVNKILK</sequence>
<dbReference type="RefSeq" id="WP_137092353.1">
    <property type="nucleotide sequence ID" value="NZ_CP028923.1"/>
</dbReference>
<dbReference type="CDD" id="cd01831">
    <property type="entry name" value="Endoglucanase_E_like"/>
    <property type="match status" value="1"/>
</dbReference>
<dbReference type="OrthoDB" id="9801375at2"/>
<dbReference type="InterPro" id="IPR036514">
    <property type="entry name" value="SGNH_hydro_sf"/>
</dbReference>
<dbReference type="Gene3D" id="2.60.120.260">
    <property type="entry name" value="Galactose-binding domain-like"/>
    <property type="match status" value="1"/>
</dbReference>
<organism evidence="3 4">
    <name type="scientific">Mangrovivirga cuniculi</name>
    <dbReference type="NCBI Taxonomy" id="2715131"/>
    <lineage>
        <taxon>Bacteria</taxon>
        <taxon>Pseudomonadati</taxon>
        <taxon>Bacteroidota</taxon>
        <taxon>Cytophagia</taxon>
        <taxon>Cytophagales</taxon>
        <taxon>Mangrovivirgaceae</taxon>
        <taxon>Mangrovivirga</taxon>
    </lineage>
</organism>
<protein>
    <recommendedName>
        <fullName evidence="5">Endoglucanase E</fullName>
    </recommendedName>
</protein>
<dbReference type="InterPro" id="IPR013830">
    <property type="entry name" value="SGNH_hydro"/>
</dbReference>
<evidence type="ECO:0000259" key="1">
    <source>
        <dbReference type="Pfam" id="PF13472"/>
    </source>
</evidence>
<dbReference type="InterPro" id="IPR040794">
    <property type="entry name" value="CE2_N"/>
</dbReference>
<dbReference type="Pfam" id="PF13472">
    <property type="entry name" value="Lipase_GDSL_2"/>
    <property type="match status" value="1"/>
</dbReference>
<feature type="domain" description="SGNH hydrolase-type esterase" evidence="1">
    <location>
        <begin position="155"/>
        <end position="317"/>
    </location>
</feature>
<evidence type="ECO:0000313" key="3">
    <source>
        <dbReference type="EMBL" id="QCK16760.1"/>
    </source>
</evidence>
<dbReference type="InterPro" id="IPR052762">
    <property type="entry name" value="PCW_deacetylase/CE"/>
</dbReference>
<dbReference type="AlphaFoldDB" id="A0A4D7JTB3"/>